<name>A0ABP6KX59_9ACTN</name>
<feature type="region of interest" description="Disordered" evidence="1">
    <location>
        <begin position="1"/>
        <end position="30"/>
    </location>
</feature>
<comment type="caution">
    <text evidence="2">The sequence shown here is derived from an EMBL/GenBank/DDBJ whole genome shotgun (WGS) entry which is preliminary data.</text>
</comment>
<feature type="compositionally biased region" description="Gly residues" evidence="1">
    <location>
        <begin position="1"/>
        <end position="10"/>
    </location>
</feature>
<dbReference type="RefSeq" id="WP_344901410.1">
    <property type="nucleotide sequence ID" value="NZ_BAAAWD010000015.1"/>
</dbReference>
<reference evidence="3" key="1">
    <citation type="journal article" date="2019" name="Int. J. Syst. Evol. Microbiol.">
        <title>The Global Catalogue of Microorganisms (GCM) 10K type strain sequencing project: providing services to taxonomists for standard genome sequencing and annotation.</title>
        <authorList>
            <consortium name="The Broad Institute Genomics Platform"/>
            <consortium name="The Broad Institute Genome Sequencing Center for Infectious Disease"/>
            <person name="Wu L."/>
            <person name="Ma J."/>
        </authorList>
    </citation>
    <scope>NUCLEOTIDE SEQUENCE [LARGE SCALE GENOMIC DNA]</scope>
    <source>
        <strain evidence="3">JCM 3106</strain>
    </source>
</reference>
<evidence type="ECO:0000256" key="1">
    <source>
        <dbReference type="SAM" id="MobiDB-lite"/>
    </source>
</evidence>
<keyword evidence="3" id="KW-1185">Reference proteome</keyword>
<evidence type="ECO:0000313" key="2">
    <source>
        <dbReference type="EMBL" id="GAA3026141.1"/>
    </source>
</evidence>
<protein>
    <recommendedName>
        <fullName evidence="4">DUF2867 domain-containing protein</fullName>
    </recommendedName>
</protein>
<gene>
    <name evidence="2" type="ORF">GCM10017559_60000</name>
</gene>
<organism evidence="2 3">
    <name type="scientific">Streptosporangium longisporum</name>
    <dbReference type="NCBI Taxonomy" id="46187"/>
    <lineage>
        <taxon>Bacteria</taxon>
        <taxon>Bacillati</taxon>
        <taxon>Actinomycetota</taxon>
        <taxon>Actinomycetes</taxon>
        <taxon>Streptosporangiales</taxon>
        <taxon>Streptosporangiaceae</taxon>
        <taxon>Streptosporangium</taxon>
    </lineage>
</organism>
<sequence>MILVPGGGEPGRTSDDDDPTGDEMSRPESMMLDEALPRWHRRERHRLPVDLPAPAVMRAAAEVTWAEVPLFRAVMTATGLGRTRFPADAPVLDLFLGNGFTVLHRGEDELLVGGIERVSRQRPVMPLAPGTTPEVFRAFEAPGHLKLAVNFRCVGGVLSTETRVYVTDRRSRWLFGAYWLVIRAGSGFIRRVWLRGIRSRAARTGPDIGPASRV</sequence>
<evidence type="ECO:0008006" key="4">
    <source>
        <dbReference type="Google" id="ProtNLM"/>
    </source>
</evidence>
<accession>A0ABP6KX59</accession>
<evidence type="ECO:0000313" key="3">
    <source>
        <dbReference type="Proteomes" id="UP001499930"/>
    </source>
</evidence>
<dbReference type="EMBL" id="BAAAWD010000015">
    <property type="protein sequence ID" value="GAA3026141.1"/>
    <property type="molecule type" value="Genomic_DNA"/>
</dbReference>
<dbReference type="Proteomes" id="UP001499930">
    <property type="component" value="Unassembled WGS sequence"/>
</dbReference>
<proteinExistence type="predicted"/>